<evidence type="ECO:0000313" key="2">
    <source>
        <dbReference type="EMBL" id="PON96933.1"/>
    </source>
</evidence>
<reference evidence="3" key="1">
    <citation type="submission" date="2016-06" db="EMBL/GenBank/DDBJ databases">
        <title>Parallel loss of symbiosis genes in relatives of nitrogen-fixing non-legume Parasponia.</title>
        <authorList>
            <person name="Van Velzen R."/>
            <person name="Holmer R."/>
            <person name="Bu F."/>
            <person name="Rutten L."/>
            <person name="Van Zeijl A."/>
            <person name="Liu W."/>
            <person name="Santuari L."/>
            <person name="Cao Q."/>
            <person name="Sharma T."/>
            <person name="Shen D."/>
            <person name="Roswanjaya Y."/>
            <person name="Wardhani T."/>
            <person name="Kalhor M.S."/>
            <person name="Jansen J."/>
            <person name="Van den Hoogen J."/>
            <person name="Gungor B."/>
            <person name="Hartog M."/>
            <person name="Hontelez J."/>
            <person name="Verver J."/>
            <person name="Yang W.-C."/>
            <person name="Schijlen E."/>
            <person name="Repin R."/>
            <person name="Schilthuizen M."/>
            <person name="Schranz E."/>
            <person name="Heidstra R."/>
            <person name="Miyata K."/>
            <person name="Fedorova E."/>
            <person name="Kohlen W."/>
            <person name="Bisseling T."/>
            <person name="Smit S."/>
            <person name="Geurts R."/>
        </authorList>
    </citation>
    <scope>NUCLEOTIDE SEQUENCE [LARGE SCALE GENOMIC DNA]</scope>
    <source>
        <strain evidence="3">cv. RG33-2</strain>
    </source>
</reference>
<organism evidence="2 3">
    <name type="scientific">Trema orientale</name>
    <name type="common">Charcoal tree</name>
    <name type="synonym">Celtis orientalis</name>
    <dbReference type="NCBI Taxonomy" id="63057"/>
    <lineage>
        <taxon>Eukaryota</taxon>
        <taxon>Viridiplantae</taxon>
        <taxon>Streptophyta</taxon>
        <taxon>Embryophyta</taxon>
        <taxon>Tracheophyta</taxon>
        <taxon>Spermatophyta</taxon>
        <taxon>Magnoliopsida</taxon>
        <taxon>eudicotyledons</taxon>
        <taxon>Gunneridae</taxon>
        <taxon>Pentapetalae</taxon>
        <taxon>rosids</taxon>
        <taxon>fabids</taxon>
        <taxon>Rosales</taxon>
        <taxon>Cannabaceae</taxon>
        <taxon>Trema</taxon>
    </lineage>
</organism>
<dbReference type="EMBL" id="JXTC01000035">
    <property type="protein sequence ID" value="PON96933.1"/>
    <property type="molecule type" value="Genomic_DNA"/>
</dbReference>
<proteinExistence type="predicted"/>
<keyword evidence="1" id="KW-0812">Transmembrane</keyword>
<name>A0A2P5FGM5_TREOI</name>
<keyword evidence="1" id="KW-0472">Membrane</keyword>
<dbReference type="InParanoid" id="A0A2P5FGM5"/>
<protein>
    <submittedName>
        <fullName evidence="2">Uncharacterized protein</fullName>
    </submittedName>
</protein>
<evidence type="ECO:0000313" key="3">
    <source>
        <dbReference type="Proteomes" id="UP000237000"/>
    </source>
</evidence>
<feature type="transmembrane region" description="Helical" evidence="1">
    <location>
        <begin position="159"/>
        <end position="182"/>
    </location>
</feature>
<comment type="caution">
    <text evidence="2">The sequence shown here is derived from an EMBL/GenBank/DDBJ whole genome shotgun (WGS) entry which is preliminary data.</text>
</comment>
<accession>A0A2P5FGM5</accession>
<feature type="transmembrane region" description="Helical" evidence="1">
    <location>
        <begin position="65"/>
        <end position="92"/>
    </location>
</feature>
<feature type="transmembrane region" description="Helical" evidence="1">
    <location>
        <begin position="36"/>
        <end position="53"/>
    </location>
</feature>
<keyword evidence="3" id="KW-1185">Reference proteome</keyword>
<dbReference type="Proteomes" id="UP000237000">
    <property type="component" value="Unassembled WGS sequence"/>
</dbReference>
<gene>
    <name evidence="2" type="ORF">TorRG33x02_073120</name>
</gene>
<dbReference type="AlphaFoldDB" id="A0A2P5FGM5"/>
<evidence type="ECO:0000256" key="1">
    <source>
        <dbReference type="SAM" id="Phobius"/>
    </source>
</evidence>
<keyword evidence="1" id="KW-1133">Transmembrane helix</keyword>
<dbReference type="OrthoDB" id="1250556at2759"/>
<sequence>MDMEDNKLQADSEELKLINNKQEQRVRFHRTRAENFTIAFLVLQALQLTVITVRSSSTSLRSKEWLVHFIAILLTSVIFFIAFLDAVISFYWTQYELDINYMDLELKHKKIKEVKYNESAIKYCQCHAIQIDQGSNSSGDNYLHVRSPDPVKLFKRKGFIYVTVSALIGSTITELYACHLLLGH</sequence>